<comment type="caution">
    <text evidence="1">The sequence shown here is derived from an EMBL/GenBank/DDBJ whole genome shotgun (WGS) entry which is preliminary data.</text>
</comment>
<gene>
    <name evidence="1" type="ORF">AAFF_G00221620</name>
</gene>
<keyword evidence="2" id="KW-1185">Reference proteome</keyword>
<protein>
    <submittedName>
        <fullName evidence="1">Uncharacterized protein</fullName>
    </submittedName>
</protein>
<dbReference type="AlphaFoldDB" id="A0AAD7RFZ1"/>
<name>A0AAD7RFZ1_9TELE</name>
<reference evidence="1" key="1">
    <citation type="journal article" date="2023" name="Science">
        <title>Genome structures resolve the early diversification of teleost fishes.</title>
        <authorList>
            <person name="Parey E."/>
            <person name="Louis A."/>
            <person name="Montfort J."/>
            <person name="Bouchez O."/>
            <person name="Roques C."/>
            <person name="Iampietro C."/>
            <person name="Lluch J."/>
            <person name="Castinel A."/>
            <person name="Donnadieu C."/>
            <person name="Desvignes T."/>
            <person name="Floi Bucao C."/>
            <person name="Jouanno E."/>
            <person name="Wen M."/>
            <person name="Mejri S."/>
            <person name="Dirks R."/>
            <person name="Jansen H."/>
            <person name="Henkel C."/>
            <person name="Chen W.J."/>
            <person name="Zahm M."/>
            <person name="Cabau C."/>
            <person name="Klopp C."/>
            <person name="Thompson A.W."/>
            <person name="Robinson-Rechavi M."/>
            <person name="Braasch I."/>
            <person name="Lecointre G."/>
            <person name="Bobe J."/>
            <person name="Postlethwait J.H."/>
            <person name="Berthelot C."/>
            <person name="Roest Crollius H."/>
            <person name="Guiguen Y."/>
        </authorList>
    </citation>
    <scope>NUCLEOTIDE SEQUENCE</scope>
    <source>
        <strain evidence="1">NC1722</strain>
    </source>
</reference>
<dbReference type="Proteomes" id="UP001221898">
    <property type="component" value="Unassembled WGS sequence"/>
</dbReference>
<sequence length="108" mass="12557">MERKKYAEAKRTLKDNNIIFKSLFPARLRVNYKEGTTVYNSAEEATKDMAERKYPVTVIKTLGSLMERIQRLTWRAVSRGAGRGKQCLKPSYKERLQSFRCSPPPEEI</sequence>
<dbReference type="EMBL" id="JAINUG010000295">
    <property type="protein sequence ID" value="KAJ8383372.1"/>
    <property type="molecule type" value="Genomic_DNA"/>
</dbReference>
<accession>A0AAD7RFZ1</accession>
<evidence type="ECO:0000313" key="2">
    <source>
        <dbReference type="Proteomes" id="UP001221898"/>
    </source>
</evidence>
<organism evidence="1 2">
    <name type="scientific">Aldrovandia affinis</name>
    <dbReference type="NCBI Taxonomy" id="143900"/>
    <lineage>
        <taxon>Eukaryota</taxon>
        <taxon>Metazoa</taxon>
        <taxon>Chordata</taxon>
        <taxon>Craniata</taxon>
        <taxon>Vertebrata</taxon>
        <taxon>Euteleostomi</taxon>
        <taxon>Actinopterygii</taxon>
        <taxon>Neopterygii</taxon>
        <taxon>Teleostei</taxon>
        <taxon>Notacanthiformes</taxon>
        <taxon>Halosauridae</taxon>
        <taxon>Aldrovandia</taxon>
    </lineage>
</organism>
<dbReference type="InterPro" id="IPR042566">
    <property type="entry name" value="L1_C"/>
</dbReference>
<proteinExistence type="predicted"/>
<evidence type="ECO:0000313" key="1">
    <source>
        <dbReference type="EMBL" id="KAJ8383372.1"/>
    </source>
</evidence>
<dbReference type="Gene3D" id="3.30.250.20">
    <property type="entry name" value="L1 transposable element, C-terminal domain"/>
    <property type="match status" value="1"/>
</dbReference>